<dbReference type="GO" id="GO:0003735">
    <property type="term" value="F:structural constituent of ribosome"/>
    <property type="evidence" value="ECO:0007669"/>
    <property type="project" value="InterPro"/>
</dbReference>
<dbReference type="InterPro" id="IPR009068">
    <property type="entry name" value="uS15_NS1_RNA-bd_sf"/>
</dbReference>
<dbReference type="PROSITE" id="PS00362">
    <property type="entry name" value="RIBOSOMAL_S15"/>
    <property type="match status" value="1"/>
</dbReference>
<comment type="function">
    <text evidence="4">Forms an intersubunit bridge (bridge B4) with the 23S rRNA of the 50S subunit in the ribosome.</text>
</comment>
<comment type="function">
    <text evidence="4 6">One of the primary rRNA binding proteins, it binds directly to 16S rRNA where it helps nucleate assembly of the platform of the 30S subunit by binding and bridging several RNA helices of the 16S rRNA.</text>
</comment>
<evidence type="ECO:0000256" key="3">
    <source>
        <dbReference type="ARBA" id="ARBA00064542"/>
    </source>
</evidence>
<comment type="similarity">
    <text evidence="4 5">Belongs to the universal ribosomal protein uS15 family.</text>
</comment>
<dbReference type="GO" id="GO:0006412">
    <property type="term" value="P:translation"/>
    <property type="evidence" value="ECO:0007669"/>
    <property type="project" value="UniProtKB-UniRule"/>
</dbReference>
<dbReference type="SUPFAM" id="SSF47060">
    <property type="entry name" value="S15/NS1 RNA-binding domain"/>
    <property type="match status" value="1"/>
</dbReference>
<evidence type="ECO:0000313" key="7">
    <source>
        <dbReference type="EMBL" id="PJE73429.1"/>
    </source>
</evidence>
<dbReference type="PANTHER" id="PTHR23321">
    <property type="entry name" value="RIBOSOMAL PROTEIN S15, BACTERIAL AND ORGANELLAR"/>
    <property type="match status" value="1"/>
</dbReference>
<dbReference type="PANTHER" id="PTHR23321:SF26">
    <property type="entry name" value="SMALL RIBOSOMAL SUBUNIT PROTEIN US15M"/>
    <property type="match status" value="1"/>
</dbReference>
<comment type="subunit">
    <text evidence="3 4">Part of the 30S ribosomal subunit. Forms a bridge to the 50S subunit in the 70S ribosome, contacting the 23S rRNA.</text>
</comment>
<dbReference type="InterPro" id="IPR005290">
    <property type="entry name" value="Ribosomal_uS15_bac-type"/>
</dbReference>
<keyword evidence="1 4" id="KW-0689">Ribosomal protein</keyword>
<dbReference type="AlphaFoldDB" id="A0A2M8L9X8"/>
<keyword evidence="4 6" id="KW-0699">rRNA-binding</keyword>
<dbReference type="NCBIfam" id="TIGR00952">
    <property type="entry name" value="S15_bact"/>
    <property type="match status" value="1"/>
</dbReference>
<accession>A0A2M8L9X8</accession>
<protein>
    <recommendedName>
        <fullName evidence="4">Small ribosomal subunit protein uS15</fullName>
    </recommendedName>
</protein>
<dbReference type="Pfam" id="PF00312">
    <property type="entry name" value="Ribosomal_S15"/>
    <property type="match status" value="1"/>
</dbReference>
<sequence>MLDTKKKQKIIEGVRVHKTDTGSTDVQIGIITERISELVEHLKAHPKDNHSRRGLLKMVADRRSLSGYLAKKDLKRYNALAKKLDLKAK</sequence>
<organism evidence="7 8">
    <name type="scientific">Candidatus Terrybacteria bacterium CG10_big_fil_rev_8_21_14_0_10_41_10</name>
    <dbReference type="NCBI Taxonomy" id="1975026"/>
    <lineage>
        <taxon>Bacteria</taxon>
        <taxon>Candidatus Terryibacteriota</taxon>
    </lineage>
</organism>
<keyword evidence="4 6" id="KW-0694">RNA-binding</keyword>
<comment type="caution">
    <text evidence="7">The sequence shown here is derived from an EMBL/GenBank/DDBJ whole genome shotgun (WGS) entry which is preliminary data.</text>
</comment>
<gene>
    <name evidence="4" type="primary">rpsO</name>
    <name evidence="7" type="ORF">COV02_02660</name>
</gene>
<dbReference type="SMART" id="SM01387">
    <property type="entry name" value="Ribosomal_S15"/>
    <property type="match status" value="1"/>
</dbReference>
<name>A0A2M8L9X8_9BACT</name>
<evidence type="ECO:0000256" key="5">
    <source>
        <dbReference type="RuleBase" id="RU003919"/>
    </source>
</evidence>
<proteinExistence type="inferred from homology"/>
<dbReference type="Gene3D" id="6.10.250.3130">
    <property type="match status" value="1"/>
</dbReference>
<dbReference type="Proteomes" id="UP000230959">
    <property type="component" value="Unassembled WGS sequence"/>
</dbReference>
<dbReference type="Gene3D" id="1.10.287.10">
    <property type="entry name" value="S15/NS1, RNA-binding"/>
    <property type="match status" value="1"/>
</dbReference>
<dbReference type="HAMAP" id="MF_01343_B">
    <property type="entry name" value="Ribosomal_uS15_B"/>
    <property type="match status" value="1"/>
</dbReference>
<dbReference type="GO" id="GO:0022627">
    <property type="term" value="C:cytosolic small ribosomal subunit"/>
    <property type="evidence" value="ECO:0007669"/>
    <property type="project" value="TreeGrafter"/>
</dbReference>
<dbReference type="CDD" id="cd00353">
    <property type="entry name" value="Ribosomal_S15p_S13e"/>
    <property type="match status" value="1"/>
</dbReference>
<dbReference type="FunFam" id="1.10.287.10:FF:000002">
    <property type="entry name" value="30S ribosomal protein S15"/>
    <property type="match status" value="1"/>
</dbReference>
<dbReference type="InterPro" id="IPR000589">
    <property type="entry name" value="Ribosomal_uS15"/>
</dbReference>
<dbReference type="GO" id="GO:0019843">
    <property type="term" value="F:rRNA binding"/>
    <property type="evidence" value="ECO:0007669"/>
    <property type="project" value="UniProtKB-UniRule"/>
</dbReference>
<evidence type="ECO:0000313" key="8">
    <source>
        <dbReference type="Proteomes" id="UP000230959"/>
    </source>
</evidence>
<evidence type="ECO:0000256" key="2">
    <source>
        <dbReference type="ARBA" id="ARBA00023274"/>
    </source>
</evidence>
<dbReference type="EMBL" id="PFER01000039">
    <property type="protein sequence ID" value="PJE73429.1"/>
    <property type="molecule type" value="Genomic_DNA"/>
</dbReference>
<keyword evidence="2 4" id="KW-0687">Ribonucleoprotein</keyword>
<evidence type="ECO:0000256" key="6">
    <source>
        <dbReference type="RuleBase" id="RU004524"/>
    </source>
</evidence>
<evidence type="ECO:0000256" key="1">
    <source>
        <dbReference type="ARBA" id="ARBA00022980"/>
    </source>
</evidence>
<evidence type="ECO:0000256" key="4">
    <source>
        <dbReference type="HAMAP-Rule" id="MF_01343"/>
    </source>
</evidence>
<reference evidence="8" key="1">
    <citation type="submission" date="2017-09" db="EMBL/GenBank/DDBJ databases">
        <title>Depth-based differentiation of microbial function through sediment-hosted aquifers and enrichment of novel symbionts in the deep terrestrial subsurface.</title>
        <authorList>
            <person name="Probst A.J."/>
            <person name="Ladd B."/>
            <person name="Jarett J.K."/>
            <person name="Geller-Mcgrath D.E."/>
            <person name="Sieber C.M.K."/>
            <person name="Emerson J.B."/>
            <person name="Anantharaman K."/>
            <person name="Thomas B.C."/>
            <person name="Malmstrom R."/>
            <person name="Stieglmeier M."/>
            <person name="Klingl A."/>
            <person name="Woyke T."/>
            <person name="Ryan C.M."/>
            <person name="Banfield J.F."/>
        </authorList>
    </citation>
    <scope>NUCLEOTIDE SEQUENCE [LARGE SCALE GENOMIC DNA]</scope>
</reference>